<dbReference type="AlphaFoldDB" id="V4B2M2"/>
<sequence>MAGVLGMAFVPYYNHLIELLETNAELKKTARGIATQLCWAGGGTVVGGIVAGPPGAMVGGIVGSVVGYCRVDPYQSLVRTLKNLSKRERAELVAKVQELVGSTSIEALTRFIASQAQREVLLNLLRKLAEDFKGG</sequence>
<reference evidence="2 3" key="1">
    <citation type="journal article" date="2013" name="Nature">
        <title>Insights into bilaterian evolution from three spiralian genomes.</title>
        <authorList>
            <person name="Simakov O."/>
            <person name="Marletaz F."/>
            <person name="Cho S.J."/>
            <person name="Edsinger-Gonzales E."/>
            <person name="Havlak P."/>
            <person name="Hellsten U."/>
            <person name="Kuo D.H."/>
            <person name="Larsson T."/>
            <person name="Lv J."/>
            <person name="Arendt D."/>
            <person name="Savage R."/>
            <person name="Osoegawa K."/>
            <person name="de Jong P."/>
            <person name="Grimwood J."/>
            <person name="Chapman J.A."/>
            <person name="Shapiro H."/>
            <person name="Aerts A."/>
            <person name="Otillar R.P."/>
            <person name="Terry A.Y."/>
            <person name="Boore J.L."/>
            <person name="Grigoriev I.V."/>
            <person name="Lindberg D.R."/>
            <person name="Seaver E.C."/>
            <person name="Weisblat D.A."/>
            <person name="Putnam N.H."/>
            <person name="Rokhsar D.S."/>
        </authorList>
    </citation>
    <scope>NUCLEOTIDE SEQUENCE [LARGE SCALE GENOMIC DNA]</scope>
</reference>
<dbReference type="InterPro" id="IPR033369">
    <property type="entry name" value="C19orf12"/>
</dbReference>
<comment type="similarity">
    <text evidence="1">Belongs to the C19orf12 family.</text>
</comment>
<dbReference type="EMBL" id="KB203854">
    <property type="protein sequence ID" value="ESO82729.1"/>
    <property type="molecule type" value="Genomic_DNA"/>
</dbReference>
<dbReference type="HOGENOM" id="CLU_1888126_0_0_1"/>
<dbReference type="PANTHER" id="PTHR31493">
    <property type="entry name" value="NAZO FAMILY MEMBER"/>
    <property type="match status" value="1"/>
</dbReference>
<gene>
    <name evidence="2" type="ORF">LOTGIDRAFT_155746</name>
</gene>
<evidence type="ECO:0000313" key="2">
    <source>
        <dbReference type="EMBL" id="ESO82729.1"/>
    </source>
</evidence>
<dbReference type="PANTHER" id="PTHR31493:SF1">
    <property type="entry name" value="PROTEIN C19ORF12"/>
    <property type="match status" value="1"/>
</dbReference>
<dbReference type="OrthoDB" id="5805760at2759"/>
<dbReference type="RefSeq" id="XP_009066523.1">
    <property type="nucleotide sequence ID" value="XM_009068275.1"/>
</dbReference>
<dbReference type="OMA" id="QVIDHAQ"/>
<protein>
    <submittedName>
        <fullName evidence="2">Uncharacterized protein</fullName>
    </submittedName>
</protein>
<dbReference type="GeneID" id="20236818"/>
<evidence type="ECO:0000313" key="3">
    <source>
        <dbReference type="Proteomes" id="UP000030746"/>
    </source>
</evidence>
<dbReference type="Pfam" id="PF20721">
    <property type="entry name" value="C19orf12"/>
    <property type="match status" value="1"/>
</dbReference>
<accession>V4B2M2</accession>
<dbReference type="CTD" id="20236818"/>
<dbReference type="KEGG" id="lgi:LOTGIDRAFT_155746"/>
<organism evidence="2 3">
    <name type="scientific">Lottia gigantea</name>
    <name type="common">Giant owl limpet</name>
    <dbReference type="NCBI Taxonomy" id="225164"/>
    <lineage>
        <taxon>Eukaryota</taxon>
        <taxon>Metazoa</taxon>
        <taxon>Spiralia</taxon>
        <taxon>Lophotrochozoa</taxon>
        <taxon>Mollusca</taxon>
        <taxon>Gastropoda</taxon>
        <taxon>Patellogastropoda</taxon>
        <taxon>Lottioidea</taxon>
        <taxon>Lottiidae</taxon>
        <taxon>Lottia</taxon>
    </lineage>
</organism>
<evidence type="ECO:0000256" key="1">
    <source>
        <dbReference type="ARBA" id="ARBA00029457"/>
    </source>
</evidence>
<proteinExistence type="inferred from homology"/>
<keyword evidence="3" id="KW-1185">Reference proteome</keyword>
<name>V4B2M2_LOTGI</name>
<dbReference type="Proteomes" id="UP000030746">
    <property type="component" value="Unassembled WGS sequence"/>
</dbReference>